<evidence type="ECO:0000313" key="2">
    <source>
        <dbReference type="Proteomes" id="UP000814140"/>
    </source>
</evidence>
<sequence length="294" mass="31532">MSNFRNFALVGFGELGTFVAEELLKAKAAGKADKVVILTRPKSTGREGLLKFADAGATVIGVNFSDKEAMSQALAGVDAVISTLPRSQSALDAEMTVAGASKAAGAKLFVPSDFGFIATSNAMPEKLALREKLRAISLPYALFFCGPWSDIMFPDDFWSPLAGTKIDHTGEVTIGADGSKPISCTARVDVARFVVYILTQLPAETLEYKVFHMDGDRKSFNEIFEAYEVKTGKSLKVTKRGISDRDLQAAVAANPMDVGARLHLIIALGDGASESIDNALYPDWNPTPIIDFLT</sequence>
<dbReference type="EMBL" id="MU277189">
    <property type="protein sequence ID" value="KAI0067619.1"/>
    <property type="molecule type" value="Genomic_DNA"/>
</dbReference>
<evidence type="ECO:0000313" key="1">
    <source>
        <dbReference type="EMBL" id="KAI0067619.1"/>
    </source>
</evidence>
<accession>A0ACB8TGR0</accession>
<organism evidence="1 2">
    <name type="scientific">Artomyces pyxidatus</name>
    <dbReference type="NCBI Taxonomy" id="48021"/>
    <lineage>
        <taxon>Eukaryota</taxon>
        <taxon>Fungi</taxon>
        <taxon>Dikarya</taxon>
        <taxon>Basidiomycota</taxon>
        <taxon>Agaricomycotina</taxon>
        <taxon>Agaricomycetes</taxon>
        <taxon>Russulales</taxon>
        <taxon>Auriscalpiaceae</taxon>
        <taxon>Artomyces</taxon>
    </lineage>
</organism>
<name>A0ACB8TGR0_9AGAM</name>
<dbReference type="Proteomes" id="UP000814140">
    <property type="component" value="Unassembled WGS sequence"/>
</dbReference>
<gene>
    <name evidence="1" type="ORF">BV25DRAFT_1911515</name>
</gene>
<protein>
    <submittedName>
        <fullName evidence="1">NAD-P-binding protein</fullName>
    </submittedName>
</protein>
<reference evidence="1" key="2">
    <citation type="journal article" date="2022" name="New Phytol.">
        <title>Evolutionary transition to the ectomycorrhizal habit in the genomes of a hyperdiverse lineage of mushroom-forming fungi.</title>
        <authorList>
            <person name="Looney B."/>
            <person name="Miyauchi S."/>
            <person name="Morin E."/>
            <person name="Drula E."/>
            <person name="Courty P.E."/>
            <person name="Kohler A."/>
            <person name="Kuo A."/>
            <person name="LaButti K."/>
            <person name="Pangilinan J."/>
            <person name="Lipzen A."/>
            <person name="Riley R."/>
            <person name="Andreopoulos W."/>
            <person name="He G."/>
            <person name="Johnson J."/>
            <person name="Nolan M."/>
            <person name="Tritt A."/>
            <person name="Barry K.W."/>
            <person name="Grigoriev I.V."/>
            <person name="Nagy L.G."/>
            <person name="Hibbett D."/>
            <person name="Henrissat B."/>
            <person name="Matheny P.B."/>
            <person name="Labbe J."/>
            <person name="Martin F.M."/>
        </authorList>
    </citation>
    <scope>NUCLEOTIDE SEQUENCE</scope>
    <source>
        <strain evidence="1">HHB10654</strain>
    </source>
</reference>
<comment type="caution">
    <text evidence="1">The sequence shown here is derived from an EMBL/GenBank/DDBJ whole genome shotgun (WGS) entry which is preliminary data.</text>
</comment>
<proteinExistence type="predicted"/>
<keyword evidence="2" id="KW-1185">Reference proteome</keyword>
<reference evidence="1" key="1">
    <citation type="submission" date="2021-03" db="EMBL/GenBank/DDBJ databases">
        <authorList>
            <consortium name="DOE Joint Genome Institute"/>
            <person name="Ahrendt S."/>
            <person name="Looney B.P."/>
            <person name="Miyauchi S."/>
            <person name="Morin E."/>
            <person name="Drula E."/>
            <person name="Courty P.E."/>
            <person name="Chicoki N."/>
            <person name="Fauchery L."/>
            <person name="Kohler A."/>
            <person name="Kuo A."/>
            <person name="Labutti K."/>
            <person name="Pangilinan J."/>
            <person name="Lipzen A."/>
            <person name="Riley R."/>
            <person name="Andreopoulos W."/>
            <person name="He G."/>
            <person name="Johnson J."/>
            <person name="Barry K.W."/>
            <person name="Grigoriev I.V."/>
            <person name="Nagy L."/>
            <person name="Hibbett D."/>
            <person name="Henrissat B."/>
            <person name="Matheny P.B."/>
            <person name="Labbe J."/>
            <person name="Martin F."/>
        </authorList>
    </citation>
    <scope>NUCLEOTIDE SEQUENCE</scope>
    <source>
        <strain evidence="1">HHB10654</strain>
    </source>
</reference>